<dbReference type="PANTHER" id="PTHR35007:SF2">
    <property type="entry name" value="PILUS ASSEMBLE PROTEIN"/>
    <property type="match status" value="1"/>
</dbReference>
<evidence type="ECO:0000259" key="7">
    <source>
        <dbReference type="Pfam" id="PF00482"/>
    </source>
</evidence>
<feature type="domain" description="Type II secretion system protein GspF" evidence="7">
    <location>
        <begin position="164"/>
        <end position="289"/>
    </location>
</feature>
<accession>R7RRR7</accession>
<protein>
    <submittedName>
        <fullName evidence="8">Type II/IV secretion system protein TadC, associated with Flp pilus assembly</fullName>
    </submittedName>
</protein>
<evidence type="ECO:0000256" key="3">
    <source>
        <dbReference type="ARBA" id="ARBA00022692"/>
    </source>
</evidence>
<evidence type="ECO:0000256" key="5">
    <source>
        <dbReference type="ARBA" id="ARBA00023136"/>
    </source>
</evidence>
<organism evidence="8 9">
    <name type="scientific">Thermobrachium celere DSM 8682</name>
    <dbReference type="NCBI Taxonomy" id="941824"/>
    <lineage>
        <taxon>Bacteria</taxon>
        <taxon>Bacillati</taxon>
        <taxon>Bacillota</taxon>
        <taxon>Clostridia</taxon>
        <taxon>Eubacteriales</taxon>
        <taxon>Clostridiaceae</taxon>
        <taxon>Thermobrachium</taxon>
    </lineage>
</organism>
<evidence type="ECO:0000313" key="8">
    <source>
        <dbReference type="EMBL" id="CDF58754.1"/>
    </source>
</evidence>
<keyword evidence="3 6" id="KW-0812">Transmembrane</keyword>
<feature type="transmembrane region" description="Helical" evidence="6">
    <location>
        <begin position="122"/>
        <end position="143"/>
    </location>
</feature>
<dbReference type="InterPro" id="IPR018076">
    <property type="entry name" value="T2SS_GspF_dom"/>
</dbReference>
<comment type="caution">
    <text evidence="8">The sequence shown here is derived from an EMBL/GenBank/DDBJ whole genome shotgun (WGS) entry which is preliminary data.</text>
</comment>
<keyword evidence="4 6" id="KW-1133">Transmembrane helix</keyword>
<proteinExistence type="predicted"/>
<evidence type="ECO:0000256" key="1">
    <source>
        <dbReference type="ARBA" id="ARBA00004651"/>
    </source>
</evidence>
<feature type="transmembrane region" description="Helical" evidence="6">
    <location>
        <begin position="6"/>
        <end position="24"/>
    </location>
</feature>
<keyword evidence="9" id="KW-1185">Reference proteome</keyword>
<dbReference type="HOGENOM" id="CLU_056917_4_0_9"/>
<evidence type="ECO:0000256" key="4">
    <source>
        <dbReference type="ARBA" id="ARBA00022989"/>
    </source>
</evidence>
<keyword evidence="2" id="KW-1003">Cell membrane</keyword>
<sequence length="302" mass="34667">MLALISIITFLFSFTVISLLFLYLGRDKINLRNRIEKIKSDINVNEIDGKSFLERAVFPLYSFLYNFFMKFTPQYKMQRLTKKIELAGYSKNDLGKWIFTKAVATSISFLLSFIIFDLISKSILKSLILALLVAFLTSFIYNFNLSKKIYRRKKNILRDLPYVLDLITVSVEAGLSFDGALAKVTENISGELSDEFAKTLKEIRMGIQRKVALRNLSERCEVKELSTFVTSLIQADELGVSLGKVLRIEAANLREQRKQAARESAMKAPIKMLFPLVFFIFPTIFIVILGPALIKIYNFFLR</sequence>
<evidence type="ECO:0000256" key="6">
    <source>
        <dbReference type="SAM" id="Phobius"/>
    </source>
</evidence>
<name>R7RRR7_9CLOT</name>
<comment type="subcellular location">
    <subcellularLocation>
        <location evidence="1">Cell membrane</location>
        <topology evidence="1">Multi-pass membrane protein</topology>
    </subcellularLocation>
</comment>
<dbReference type="RefSeq" id="WP_018663461.1">
    <property type="nucleotide sequence ID" value="NZ_HF952018.1"/>
</dbReference>
<dbReference type="GO" id="GO:0005886">
    <property type="term" value="C:plasma membrane"/>
    <property type="evidence" value="ECO:0007669"/>
    <property type="project" value="UniProtKB-SubCell"/>
</dbReference>
<feature type="transmembrane region" description="Helical" evidence="6">
    <location>
        <begin position="272"/>
        <end position="294"/>
    </location>
</feature>
<evidence type="ECO:0000256" key="2">
    <source>
        <dbReference type="ARBA" id="ARBA00022475"/>
    </source>
</evidence>
<dbReference type="eggNOG" id="COG2064">
    <property type="taxonomic scope" value="Bacteria"/>
</dbReference>
<dbReference type="AlphaFoldDB" id="R7RRR7"/>
<gene>
    <name evidence="8" type="ORF">TCEL_00973</name>
</gene>
<dbReference type="Proteomes" id="UP000014923">
    <property type="component" value="Unassembled WGS sequence"/>
</dbReference>
<feature type="transmembrane region" description="Helical" evidence="6">
    <location>
        <begin position="98"/>
        <end position="116"/>
    </location>
</feature>
<dbReference type="OrthoDB" id="9810662at2"/>
<evidence type="ECO:0000313" key="9">
    <source>
        <dbReference type="Proteomes" id="UP000014923"/>
    </source>
</evidence>
<dbReference type="EMBL" id="CAVN010000100">
    <property type="protein sequence ID" value="CDF58754.1"/>
    <property type="molecule type" value="Genomic_DNA"/>
</dbReference>
<dbReference type="PANTHER" id="PTHR35007">
    <property type="entry name" value="INTEGRAL MEMBRANE PROTEIN-RELATED"/>
    <property type="match status" value="1"/>
</dbReference>
<dbReference type="Pfam" id="PF00482">
    <property type="entry name" value="T2SSF"/>
    <property type="match status" value="1"/>
</dbReference>
<keyword evidence="5 6" id="KW-0472">Membrane</keyword>
<reference evidence="8" key="1">
    <citation type="submission" date="2013-03" db="EMBL/GenBank/DDBJ databases">
        <title>Draft genome sequence of the hydrogen-ethanol-producing anaerobic alkalithermophilic Caloramator celere.</title>
        <authorList>
            <person name="Ciranna A."/>
            <person name="Larjo A."/>
            <person name="Kivisto A."/>
            <person name="Santala V."/>
            <person name="Roos C."/>
            <person name="Karp M."/>
        </authorList>
    </citation>
    <scope>NUCLEOTIDE SEQUENCE [LARGE SCALE GENOMIC DNA]</scope>
    <source>
        <strain evidence="8">DSM 8682</strain>
    </source>
</reference>